<dbReference type="GeneID" id="54554753"/>
<name>A0A6A6JNF4_WESOR</name>
<keyword evidence="3" id="KW-1185">Reference proteome</keyword>
<dbReference type="OrthoDB" id="9895617at2759"/>
<evidence type="ECO:0000313" key="3">
    <source>
        <dbReference type="Proteomes" id="UP000800097"/>
    </source>
</evidence>
<dbReference type="Pfam" id="PF12585">
    <property type="entry name" value="DUF3759"/>
    <property type="match status" value="1"/>
</dbReference>
<organism evidence="2 3">
    <name type="scientific">Westerdykella ornata</name>
    <dbReference type="NCBI Taxonomy" id="318751"/>
    <lineage>
        <taxon>Eukaryota</taxon>
        <taxon>Fungi</taxon>
        <taxon>Dikarya</taxon>
        <taxon>Ascomycota</taxon>
        <taxon>Pezizomycotina</taxon>
        <taxon>Dothideomycetes</taxon>
        <taxon>Pleosporomycetidae</taxon>
        <taxon>Pleosporales</taxon>
        <taxon>Sporormiaceae</taxon>
        <taxon>Westerdykella</taxon>
    </lineage>
</organism>
<gene>
    <name evidence="2" type="ORF">EI97DRAFT_467142</name>
</gene>
<accession>A0A6A6JNF4</accession>
<dbReference type="InterPro" id="IPR022234">
    <property type="entry name" value="DUF3759"/>
</dbReference>
<proteinExistence type="predicted"/>
<feature type="region of interest" description="Disordered" evidence="1">
    <location>
        <begin position="110"/>
        <end position="131"/>
    </location>
</feature>
<evidence type="ECO:0000313" key="2">
    <source>
        <dbReference type="EMBL" id="KAF2276449.1"/>
    </source>
</evidence>
<dbReference type="Proteomes" id="UP000800097">
    <property type="component" value="Unassembled WGS sequence"/>
</dbReference>
<protein>
    <recommendedName>
        <fullName evidence="4">CipC-like antibiotic response protein</fullName>
    </recommendedName>
</protein>
<reference evidence="2" key="1">
    <citation type="journal article" date="2020" name="Stud. Mycol.">
        <title>101 Dothideomycetes genomes: a test case for predicting lifestyles and emergence of pathogens.</title>
        <authorList>
            <person name="Haridas S."/>
            <person name="Albert R."/>
            <person name="Binder M."/>
            <person name="Bloem J."/>
            <person name="Labutti K."/>
            <person name="Salamov A."/>
            <person name="Andreopoulos B."/>
            <person name="Baker S."/>
            <person name="Barry K."/>
            <person name="Bills G."/>
            <person name="Bluhm B."/>
            <person name="Cannon C."/>
            <person name="Castanera R."/>
            <person name="Culley D."/>
            <person name="Daum C."/>
            <person name="Ezra D."/>
            <person name="Gonzalez J."/>
            <person name="Henrissat B."/>
            <person name="Kuo A."/>
            <person name="Liang C."/>
            <person name="Lipzen A."/>
            <person name="Lutzoni F."/>
            <person name="Magnuson J."/>
            <person name="Mondo S."/>
            <person name="Nolan M."/>
            <person name="Ohm R."/>
            <person name="Pangilinan J."/>
            <person name="Park H.-J."/>
            <person name="Ramirez L."/>
            <person name="Alfaro M."/>
            <person name="Sun H."/>
            <person name="Tritt A."/>
            <person name="Yoshinaga Y."/>
            <person name="Zwiers L.-H."/>
            <person name="Turgeon B."/>
            <person name="Goodwin S."/>
            <person name="Spatafora J."/>
            <person name="Crous P."/>
            <person name="Grigoriev I."/>
        </authorList>
    </citation>
    <scope>NUCLEOTIDE SEQUENCE</scope>
    <source>
        <strain evidence="2">CBS 379.55</strain>
    </source>
</reference>
<dbReference type="AlphaFoldDB" id="A0A6A6JNF4"/>
<dbReference type="RefSeq" id="XP_033653988.1">
    <property type="nucleotide sequence ID" value="XM_033801578.1"/>
</dbReference>
<dbReference type="PANTHER" id="PTHR37450:SF1">
    <property type="entry name" value="CIPC PROTEIN"/>
    <property type="match status" value="1"/>
</dbReference>
<evidence type="ECO:0008006" key="4">
    <source>
        <dbReference type="Google" id="ProtNLM"/>
    </source>
</evidence>
<dbReference type="PANTHER" id="PTHR37450">
    <property type="entry name" value="CIPC PROTEIN"/>
    <property type="match status" value="1"/>
</dbReference>
<dbReference type="EMBL" id="ML986493">
    <property type="protein sequence ID" value="KAF2276449.1"/>
    <property type="molecule type" value="Genomic_DNA"/>
</dbReference>
<sequence>MDWDSCSQAYSRVYENGDVDEQKHHRGQEFLAGGMALAGFKAFEDHQRKEGKPISHGMAKDMLAGFAGAEVDKFCQQEGHEWFDHEKAKRHAEEQAGKMYDEYYIQQQNMDKYDPRERGPPPIFGGHRYIH</sequence>
<evidence type="ECO:0000256" key="1">
    <source>
        <dbReference type="SAM" id="MobiDB-lite"/>
    </source>
</evidence>